<protein>
    <submittedName>
        <fullName evidence="1">Myristylated tegument protein CIRC</fullName>
    </submittedName>
</protein>
<dbReference type="EMBL" id="LT608135">
    <property type="protein sequence ID" value="SCO83484.1"/>
    <property type="molecule type" value="Genomic_DNA"/>
</dbReference>
<organism evidence="1">
    <name type="scientific">Spheniscid alphaherpesvirus 1</name>
    <dbReference type="NCBI Taxonomy" id="2560777"/>
    <lineage>
        <taxon>Viruses</taxon>
        <taxon>Duplodnaviria</taxon>
        <taxon>Heunggongvirae</taxon>
        <taxon>Peploviricota</taxon>
        <taxon>Herviviricetes</taxon>
        <taxon>Herpesvirales</taxon>
        <taxon>Orthoherpesviridae</taxon>
        <taxon>Alphaherpesvirinae</taxon>
        <taxon>Mardivirus</taxon>
        <taxon>Mardivirus spheniscidalpha1</taxon>
    </lineage>
</organism>
<dbReference type="RefSeq" id="YP_009342345.1">
    <property type="nucleotide sequence ID" value="NC_033464.1"/>
</dbReference>
<dbReference type="Pfam" id="PF07013">
    <property type="entry name" value="DUF1314"/>
    <property type="match status" value="1"/>
</dbReference>
<proteinExistence type="predicted"/>
<dbReference type="OrthoDB" id="29040at10239"/>
<evidence type="ECO:0000313" key="1">
    <source>
        <dbReference type="EMBL" id="SCO83484.1"/>
    </source>
</evidence>
<sequence length="249" mass="28334">MGSILSRERYTGWDEVKSMVRILKGRSVDLPGGGSLWISPEAGKLFRSVNANMKFVGRATLPDCSREFTLFIDNSGIVYGLEKETGLHRLSKSLREFISRVGLSRRDMIMISFHRSESFTDVSTSFSRGHANRSSLIDTDFTGHTLPVKQDDSYNIHRNGQVVSSCLKSSQDKHLCVSAARPPYTEPPKRKRVTFADVYNTVERKPYIDPRMLRYETADRGPSCREEIINVEHENNCYGDNEEIKPVMF</sequence>
<name>A0A1R3TCS7_9ALPH</name>
<accession>A0A1R3TCS7</accession>
<reference evidence="1" key="1">
    <citation type="submission" date="2016-08" db="EMBL/GenBank/DDBJ databases">
        <authorList>
            <person name="Seilhamer J.J."/>
        </authorList>
    </citation>
    <scope>NUCLEOTIDE SEQUENCE [LARGE SCALE GENOMIC DNA]</scope>
    <source>
        <strain evidence="1">Lib01004</strain>
    </source>
</reference>
<keyword evidence="2" id="KW-1185">Reference proteome</keyword>
<dbReference type="KEGG" id="vg:30902353"/>
<gene>
    <name evidence="1" type="primary">CIRC</name>
</gene>
<dbReference type="Proteomes" id="UP000203542">
    <property type="component" value="Segment"/>
</dbReference>
<dbReference type="GeneID" id="30902353"/>
<dbReference type="InterPro" id="IPR010741">
    <property type="entry name" value="DUF1314"/>
</dbReference>
<evidence type="ECO:0000313" key="2">
    <source>
        <dbReference type="Proteomes" id="UP000203542"/>
    </source>
</evidence>